<reference evidence="11" key="1">
    <citation type="submission" date="2018-01" db="EMBL/GenBank/DDBJ databases">
        <title>Testimony of 'menage a trois' revealed by the proteome of Megavirus virophage.</title>
        <authorList>
            <person name="Jeudy S."/>
            <person name="Bertaux L."/>
            <person name="Alempic J.-M."/>
            <person name="Lartigue A."/>
            <person name="Legendre M."/>
            <person name="Philippe N."/>
            <person name="Beucher L."/>
            <person name="Biondi E."/>
            <person name="Juul S."/>
            <person name="Turner D."/>
            <person name="Coute Y."/>
            <person name="Claverie J.-M."/>
            <person name="Abergel C."/>
        </authorList>
    </citation>
    <scope>NUCLEOTIDE SEQUENCE [LARGE SCALE GENOMIC DNA]</scope>
</reference>
<feature type="domain" description="BRCT" evidence="9">
    <location>
        <begin position="789"/>
        <end position="857"/>
    </location>
</feature>
<dbReference type="InterPro" id="IPR001841">
    <property type="entry name" value="Znf_RING"/>
</dbReference>
<dbReference type="SUPFAM" id="SSF57850">
    <property type="entry name" value="RING/U-box"/>
    <property type="match status" value="1"/>
</dbReference>
<dbReference type="EMBL" id="MG807320">
    <property type="protein sequence ID" value="AVL95010.1"/>
    <property type="molecule type" value="Genomic_DNA"/>
</dbReference>
<keyword evidence="11" id="KW-1185">Reference proteome</keyword>
<keyword evidence="5" id="KW-0479">Metal-binding</keyword>
<dbReference type="GO" id="GO:0005524">
    <property type="term" value="F:ATP binding"/>
    <property type="evidence" value="ECO:0007669"/>
    <property type="project" value="UniProtKB-KW"/>
</dbReference>
<feature type="compositionally biased region" description="Basic and acidic residues" evidence="7">
    <location>
        <begin position="674"/>
        <end position="685"/>
    </location>
</feature>
<accession>A0A2P1EMA1</accession>
<keyword evidence="6" id="KW-0175">Coiled coil</keyword>
<dbReference type="GO" id="GO:0016787">
    <property type="term" value="F:hydrolase activity"/>
    <property type="evidence" value="ECO:0007669"/>
    <property type="project" value="UniProtKB-KW"/>
</dbReference>
<dbReference type="Gene3D" id="3.40.50.10190">
    <property type="entry name" value="BRCT domain"/>
    <property type="match status" value="1"/>
</dbReference>
<proteinExistence type="predicted"/>
<evidence type="ECO:0000256" key="2">
    <source>
        <dbReference type="ARBA" id="ARBA00022801"/>
    </source>
</evidence>
<dbReference type="InterPro" id="IPR013083">
    <property type="entry name" value="Znf_RING/FYVE/PHD"/>
</dbReference>
<evidence type="ECO:0000256" key="6">
    <source>
        <dbReference type="SAM" id="Coils"/>
    </source>
</evidence>
<evidence type="ECO:0000256" key="3">
    <source>
        <dbReference type="ARBA" id="ARBA00022806"/>
    </source>
</evidence>
<dbReference type="PANTHER" id="PTHR45626">
    <property type="entry name" value="TRANSCRIPTION TERMINATION FACTOR 2-RELATED"/>
    <property type="match status" value="1"/>
</dbReference>
<evidence type="ECO:0000256" key="5">
    <source>
        <dbReference type="PROSITE-ProRule" id="PRU00175"/>
    </source>
</evidence>
<feature type="domain" description="RING-type" evidence="8">
    <location>
        <begin position="443"/>
        <end position="485"/>
    </location>
</feature>
<dbReference type="InterPro" id="IPR001357">
    <property type="entry name" value="BRCT_dom"/>
</dbReference>
<dbReference type="Gene3D" id="3.30.40.10">
    <property type="entry name" value="Zinc/RING finger domain, C3HC4 (zinc finger)"/>
    <property type="match status" value="1"/>
</dbReference>
<dbReference type="GO" id="GO:0008094">
    <property type="term" value="F:ATP-dependent activity, acting on DNA"/>
    <property type="evidence" value="ECO:0007669"/>
    <property type="project" value="TreeGrafter"/>
</dbReference>
<dbReference type="GO" id="GO:0006281">
    <property type="term" value="P:DNA repair"/>
    <property type="evidence" value="ECO:0007669"/>
    <property type="project" value="TreeGrafter"/>
</dbReference>
<feature type="compositionally biased region" description="Acidic residues" evidence="7">
    <location>
        <begin position="741"/>
        <end position="750"/>
    </location>
</feature>
<dbReference type="Pfam" id="PF00271">
    <property type="entry name" value="Helicase_C"/>
    <property type="match status" value="1"/>
</dbReference>
<dbReference type="SUPFAM" id="SSF52113">
    <property type="entry name" value="BRCT domain"/>
    <property type="match status" value="1"/>
</dbReference>
<dbReference type="PROSITE" id="PS50172">
    <property type="entry name" value="BRCT"/>
    <property type="match status" value="1"/>
</dbReference>
<name>A0A2P1EMA1_9VIRU</name>
<keyword evidence="5" id="KW-0862">Zinc</keyword>
<dbReference type="Gene3D" id="3.40.50.300">
    <property type="entry name" value="P-loop containing nucleotide triphosphate hydrolases"/>
    <property type="match status" value="2"/>
</dbReference>
<dbReference type="Proteomes" id="UP000289600">
    <property type="component" value="Segment"/>
</dbReference>
<feature type="coiled-coil region" evidence="6">
    <location>
        <begin position="414"/>
        <end position="441"/>
    </location>
</feature>
<dbReference type="PANTHER" id="PTHR45626:SF26">
    <property type="entry name" value="FAMILY HELICASE, PUTATIVE (AFU_ORTHOLOGUE AFUA_2G09120)-RELATED"/>
    <property type="match status" value="1"/>
</dbReference>
<dbReference type="SUPFAM" id="SSF52540">
    <property type="entry name" value="P-loop containing nucleoside triphosphate hydrolases"/>
    <property type="match status" value="2"/>
</dbReference>
<dbReference type="GO" id="GO:0004386">
    <property type="term" value="F:helicase activity"/>
    <property type="evidence" value="ECO:0007669"/>
    <property type="project" value="UniProtKB-KW"/>
</dbReference>
<evidence type="ECO:0000256" key="4">
    <source>
        <dbReference type="ARBA" id="ARBA00022840"/>
    </source>
</evidence>
<evidence type="ECO:0000313" key="11">
    <source>
        <dbReference type="Proteomes" id="UP000289600"/>
    </source>
</evidence>
<dbReference type="InterPro" id="IPR050628">
    <property type="entry name" value="SNF2_RAD54_helicase_TF"/>
</dbReference>
<keyword evidence="4" id="KW-0067">ATP-binding</keyword>
<keyword evidence="1" id="KW-0547">Nucleotide-binding</keyword>
<keyword evidence="3 10" id="KW-0347">Helicase</keyword>
<dbReference type="PROSITE" id="PS50089">
    <property type="entry name" value="ZF_RING_2"/>
    <property type="match status" value="1"/>
</dbReference>
<dbReference type="Pfam" id="PF00533">
    <property type="entry name" value="BRCT"/>
    <property type="match status" value="1"/>
</dbReference>
<evidence type="ECO:0000259" key="8">
    <source>
        <dbReference type="PROSITE" id="PS50089"/>
    </source>
</evidence>
<dbReference type="InterPro" id="IPR001650">
    <property type="entry name" value="Helicase_C-like"/>
</dbReference>
<feature type="compositionally biased region" description="Low complexity" evidence="7">
    <location>
        <begin position="782"/>
        <end position="793"/>
    </location>
</feature>
<dbReference type="InterPro" id="IPR027417">
    <property type="entry name" value="P-loop_NTPase"/>
</dbReference>
<evidence type="ECO:0000256" key="7">
    <source>
        <dbReference type="SAM" id="MobiDB-lite"/>
    </source>
</evidence>
<dbReference type="Pfam" id="PF00176">
    <property type="entry name" value="SNF2-rel_dom"/>
    <property type="match status" value="1"/>
</dbReference>
<dbReference type="GO" id="GO:0008270">
    <property type="term" value="F:zinc ion binding"/>
    <property type="evidence" value="ECO:0007669"/>
    <property type="project" value="UniProtKB-KW"/>
</dbReference>
<dbReference type="InterPro" id="IPR036420">
    <property type="entry name" value="BRCT_dom_sf"/>
</dbReference>
<feature type="compositionally biased region" description="Basic and acidic residues" evidence="7">
    <location>
        <begin position="694"/>
        <end position="723"/>
    </location>
</feature>
<dbReference type="InterPro" id="IPR000330">
    <property type="entry name" value="SNF2_N"/>
</dbReference>
<keyword evidence="2" id="KW-0378">Hydrolase</keyword>
<keyword evidence="5" id="KW-0863">Zinc-finger</keyword>
<evidence type="ECO:0000256" key="1">
    <source>
        <dbReference type="ARBA" id="ARBA00022741"/>
    </source>
</evidence>
<gene>
    <name evidence="10" type="ORF">mc_624</name>
</gene>
<feature type="region of interest" description="Disordered" evidence="7">
    <location>
        <begin position="665"/>
        <end position="796"/>
    </location>
</feature>
<organism evidence="10 11">
    <name type="scientific">Moumouvirus australiensis</name>
    <dbReference type="NCBI Taxonomy" id="2109587"/>
    <lineage>
        <taxon>Viruses</taxon>
        <taxon>Varidnaviria</taxon>
        <taxon>Bamfordvirae</taxon>
        <taxon>Nucleocytoviricota</taxon>
        <taxon>Megaviricetes</taxon>
        <taxon>Imitervirales</taxon>
        <taxon>Mimiviridae</taxon>
        <taxon>Megamimivirinae</taxon>
        <taxon>Moumouvirus</taxon>
        <taxon>Moumouvirus australiense</taxon>
    </lineage>
</organism>
<evidence type="ECO:0000313" key="10">
    <source>
        <dbReference type="EMBL" id="AVL95010.1"/>
    </source>
</evidence>
<sequence length="865" mass="98931">MNFFELNEESPKIRQPKGFKIKLKDHQRTSICAMIELEKQGTIVIDRPEFGSDFYHVVKYRVNDVDEFSNSTFILETNSAILADKVGAGKTYTIIGLLLSSLVPKTHDKMILGTDHFTIKMISQKESVNVNLIVVPHNLVNQWASFIDKSKLSYLRLNTESDFDIFFDIKFTKTLNEVPLIQNGQFVITTEIKKNTRGRKNIKDKNNTNEKLYQHKIFNPQKMEEIIGKHNIFLLNIKRYKYFKQIFKSIKWARVIIDEMDSTTIPPFFDEFGNFNWFLTATPTAIFGVSCRRYVNKIFGHYQHLLNYFVIKNRDEYVDKSMILPKPHVFIINTLLQRVVQAFQDLIPHDVLQLINSGNMREAVTKLNCNIDTEENIIEVLTEKVKTELYNLEKELEYVSSLIPADPEAHQNRIEIIKKNIKSCETRLESINDKIKSIKDECCFICTEPFDTPAILECCKSIFCLKCLAATLKAAGSGAKCPYCRHAIKSNKDYHIISNKSGKLSKSLPGKKESSNPFNKMDKAEVLESILKYISKNDENPKILIFSDYSQTFEKIIKNISKAGLQYSLLSGTPAHITNIINEFEAGITNVLMLDSQHYGSGLNLQSANYVILYHRMKSELETQVVGRAQRFGRKTPLKLIYLVNDSERKDSNINSNPINITDSNELWMITDPPKTEEDSDKEFIDSDEESDSQENKSDPVKNKSDPVKNKPDPVKNKPDIKHQTKKQNINSSEENKSEENESSDSDVDELLNTLITKKKSKSKDKTKDKKSNSKKSKSKSGSKTSKPNKNNTFQNHVIVFTGFRNKNWEKIIKNKGGKTPGSVSKNTTLLVHKDGDESSNKCKTAKKLGIKIMSKSQFSKKYGI</sequence>
<protein>
    <submittedName>
        <fullName evidence="10">Putative helicase</fullName>
    </submittedName>
</protein>
<evidence type="ECO:0000259" key="9">
    <source>
        <dbReference type="PROSITE" id="PS50172"/>
    </source>
</evidence>